<keyword evidence="2 3" id="KW-0472">Membrane</keyword>
<evidence type="ECO:0000256" key="1">
    <source>
        <dbReference type="ARBA" id="ARBA00005278"/>
    </source>
</evidence>
<dbReference type="AlphaFoldDB" id="A0A5Q2N0L6"/>
<dbReference type="Proteomes" id="UP000366051">
    <property type="component" value="Chromosome"/>
</dbReference>
<comment type="similarity">
    <text evidence="1">Belongs to the GerABKA family.</text>
</comment>
<keyword evidence="5" id="KW-1185">Reference proteome</keyword>
<dbReference type="Pfam" id="PF03323">
    <property type="entry name" value="GerA"/>
    <property type="match status" value="1"/>
</dbReference>
<feature type="transmembrane region" description="Helical" evidence="3">
    <location>
        <begin position="338"/>
        <end position="355"/>
    </location>
</feature>
<dbReference type="InterPro" id="IPR050768">
    <property type="entry name" value="UPF0353/GerABKA_families"/>
</dbReference>
<dbReference type="KEGG" id="hcv:FTV88_2319"/>
<dbReference type="PANTHER" id="PTHR22550">
    <property type="entry name" value="SPORE GERMINATION PROTEIN"/>
    <property type="match status" value="1"/>
</dbReference>
<evidence type="ECO:0000256" key="3">
    <source>
        <dbReference type="SAM" id="Phobius"/>
    </source>
</evidence>
<evidence type="ECO:0000256" key="2">
    <source>
        <dbReference type="ARBA" id="ARBA00023136"/>
    </source>
</evidence>
<sequence>MSLFNWKKNLQKLKNLFVVNSFTQDKTFSLSSSRKPYQRKVTLTREYHPTNKEKTELPTESASIQSALAPLFYATINPDFVTRQLKTPCGQVSIFYYQSLVDSQQVQDAIVEPLVTLTEDCNQIAWEDLKDLLTYSHVVTEVYTLEDAAAHISAGRLFIHVEGFAIGLAVKAGTRESRAVESPKTETVIRGSNDAFVEEIRTNLYLLRMRLSIPEFIAEPVEQPHRSQERLYVLYIEGLTSPKLVQEMRRRLKSIDVDMLYSIGNLENYIQGRPLSIFSQAITTERPDRTISHLLEGSVAVMMQGSPQALLMPVTFWSQLHSPEDYYFRWPIGSFARLIRVFALIIAIFFTRYLYCCRQLSS</sequence>
<dbReference type="GO" id="GO:0016020">
    <property type="term" value="C:membrane"/>
    <property type="evidence" value="ECO:0007669"/>
    <property type="project" value="InterPro"/>
</dbReference>
<gene>
    <name evidence="4" type="ORF">FTV88_2319</name>
</gene>
<dbReference type="OrthoDB" id="9772630at2"/>
<dbReference type="EMBL" id="CP045875">
    <property type="protein sequence ID" value="QGG48417.1"/>
    <property type="molecule type" value="Genomic_DNA"/>
</dbReference>
<proteinExistence type="inferred from homology"/>
<dbReference type="InterPro" id="IPR004995">
    <property type="entry name" value="Spore_Ger"/>
</dbReference>
<dbReference type="PANTHER" id="PTHR22550:SF5">
    <property type="entry name" value="LEUCINE ZIPPER PROTEIN 4"/>
    <property type="match status" value="1"/>
</dbReference>
<dbReference type="RefSeq" id="WP_153725598.1">
    <property type="nucleotide sequence ID" value="NZ_CP045875.1"/>
</dbReference>
<evidence type="ECO:0000313" key="5">
    <source>
        <dbReference type="Proteomes" id="UP000366051"/>
    </source>
</evidence>
<name>A0A5Q2N0L6_9FIRM</name>
<protein>
    <submittedName>
        <fullName evidence="4">Spore germination protein</fullName>
    </submittedName>
</protein>
<keyword evidence="3" id="KW-0812">Transmembrane</keyword>
<dbReference type="GO" id="GO:0009847">
    <property type="term" value="P:spore germination"/>
    <property type="evidence" value="ECO:0007669"/>
    <property type="project" value="InterPro"/>
</dbReference>
<accession>A0A5Q2N0L6</accession>
<keyword evidence="3" id="KW-1133">Transmembrane helix</keyword>
<reference evidence="5" key="1">
    <citation type="submission" date="2019-11" db="EMBL/GenBank/DDBJ databases">
        <title>Genome sequence of Heliorestis convoluta strain HH, an alkaliphilic and minimalistic phototrophic bacterium from a soda lake in Egypt.</title>
        <authorList>
            <person name="Dewey E.D."/>
            <person name="Stokes L.M."/>
            <person name="Burchell B.M."/>
            <person name="Shaffer K.N."/>
            <person name="Huntington A.M."/>
            <person name="Baker J.M."/>
            <person name="Nadendla S."/>
            <person name="Giglio M.G."/>
            <person name="Touchman J.W."/>
            <person name="Blankenship R.E."/>
            <person name="Madigan M.T."/>
            <person name="Sattley W.M."/>
        </authorList>
    </citation>
    <scope>NUCLEOTIDE SEQUENCE [LARGE SCALE GENOMIC DNA]</scope>
    <source>
        <strain evidence="5">HH</strain>
    </source>
</reference>
<evidence type="ECO:0000313" key="4">
    <source>
        <dbReference type="EMBL" id="QGG48417.1"/>
    </source>
</evidence>
<organism evidence="4 5">
    <name type="scientific">Heliorestis convoluta</name>
    <dbReference type="NCBI Taxonomy" id="356322"/>
    <lineage>
        <taxon>Bacteria</taxon>
        <taxon>Bacillati</taxon>
        <taxon>Bacillota</taxon>
        <taxon>Clostridia</taxon>
        <taxon>Eubacteriales</taxon>
        <taxon>Heliobacteriaceae</taxon>
        <taxon>Heliorestis</taxon>
    </lineage>
</organism>